<evidence type="ECO:0000313" key="6">
    <source>
        <dbReference type="Proteomes" id="UP000240621"/>
    </source>
</evidence>
<dbReference type="PIRSF" id="PIRSF000126">
    <property type="entry name" value="11-beta-HSD1"/>
    <property type="match status" value="1"/>
</dbReference>
<sequence>MKKVALITGASTGIGKELATIHAEKGGDVILIARSKDKLKQLKSDLELKHQSNVLVIAKDLTQPGAPEEVYEEVRSAGWKVDYLINNAGFGGRGKFHEREWEKDLSMINLNIVALTTLTRFFLPEFVKRNEGKILNVSSTASFMPGPMQAVYFATKAYVTFFSNAIAEELRDTHITVTALMPGATETEFGRVAGLEKTEMFKNATSARKVAEDGYSGMIKGKLDVVSGLPFTMRMMLPMIPFLPKKMVLKQIRQMQEVK</sequence>
<dbReference type="AlphaFoldDB" id="A0A2P8CFA7"/>
<evidence type="ECO:0000256" key="3">
    <source>
        <dbReference type="RuleBase" id="RU000363"/>
    </source>
</evidence>
<dbReference type="InterPro" id="IPR002347">
    <property type="entry name" value="SDR_fam"/>
</dbReference>
<dbReference type="InterPro" id="IPR036291">
    <property type="entry name" value="NAD(P)-bd_dom_sf"/>
</dbReference>
<dbReference type="OrthoDB" id="9808814at2"/>
<dbReference type="PRINTS" id="PR00081">
    <property type="entry name" value="GDHRDH"/>
</dbReference>
<organism evidence="5 6">
    <name type="scientific">Prolixibacter denitrificans</name>
    <dbReference type="NCBI Taxonomy" id="1541063"/>
    <lineage>
        <taxon>Bacteria</taxon>
        <taxon>Pseudomonadati</taxon>
        <taxon>Bacteroidota</taxon>
        <taxon>Bacteroidia</taxon>
        <taxon>Marinilabiliales</taxon>
        <taxon>Prolixibacteraceae</taxon>
        <taxon>Prolixibacter</taxon>
    </lineage>
</organism>
<comment type="caution">
    <text evidence="5">The sequence shown here is derived from an EMBL/GenBank/DDBJ whole genome shotgun (WGS) entry which is preliminary data.</text>
</comment>
<dbReference type="EMBL" id="PYGC01000003">
    <property type="protein sequence ID" value="PSK83664.1"/>
    <property type="molecule type" value="Genomic_DNA"/>
</dbReference>
<dbReference type="PRINTS" id="PR00080">
    <property type="entry name" value="SDRFAMILY"/>
</dbReference>
<dbReference type="GO" id="GO:0016491">
    <property type="term" value="F:oxidoreductase activity"/>
    <property type="evidence" value="ECO:0007669"/>
    <property type="project" value="UniProtKB-KW"/>
</dbReference>
<dbReference type="Gene3D" id="3.40.50.720">
    <property type="entry name" value="NAD(P)-binding Rossmann-like Domain"/>
    <property type="match status" value="1"/>
</dbReference>
<keyword evidence="2" id="KW-0560">Oxidoreductase</keyword>
<evidence type="ECO:0000256" key="2">
    <source>
        <dbReference type="ARBA" id="ARBA00023002"/>
    </source>
</evidence>
<dbReference type="PANTHER" id="PTHR42901:SF1">
    <property type="entry name" value="ALCOHOL DEHYDROGENASE"/>
    <property type="match status" value="1"/>
</dbReference>
<dbReference type="EMBL" id="BLAU01000001">
    <property type="protein sequence ID" value="GET23211.1"/>
    <property type="molecule type" value="Genomic_DNA"/>
</dbReference>
<dbReference type="Proteomes" id="UP000240621">
    <property type="component" value="Unassembled WGS sequence"/>
</dbReference>
<dbReference type="PANTHER" id="PTHR42901">
    <property type="entry name" value="ALCOHOL DEHYDROGENASE"/>
    <property type="match status" value="1"/>
</dbReference>
<evidence type="ECO:0000256" key="1">
    <source>
        <dbReference type="ARBA" id="ARBA00006484"/>
    </source>
</evidence>
<proteinExistence type="inferred from homology"/>
<dbReference type="Pfam" id="PF00106">
    <property type="entry name" value="adh_short"/>
    <property type="match status" value="1"/>
</dbReference>
<accession>A0A2P8CFA7</accession>
<reference evidence="4 7" key="2">
    <citation type="submission" date="2019-10" db="EMBL/GenBank/DDBJ databases">
        <title>Prolixibacter strains distinguished by the presence of nitrate reductase genes were adept at nitrate-dependent anaerobic corrosion of metallic iron and carbon steel.</title>
        <authorList>
            <person name="Iino T."/>
            <person name="Shono N."/>
            <person name="Ito K."/>
            <person name="Nakamura R."/>
            <person name="Sueoka K."/>
            <person name="Harayama S."/>
            <person name="Ohkuma M."/>
        </authorList>
    </citation>
    <scope>NUCLEOTIDE SEQUENCE [LARGE SCALE GENOMIC DNA]</scope>
    <source>
        <strain evidence="4 7">MIC1-1</strain>
    </source>
</reference>
<reference evidence="5 6" key="1">
    <citation type="submission" date="2018-03" db="EMBL/GenBank/DDBJ databases">
        <title>Genomic Encyclopedia of Archaeal and Bacterial Type Strains, Phase II (KMG-II): from individual species to whole genera.</title>
        <authorList>
            <person name="Goeker M."/>
        </authorList>
    </citation>
    <scope>NUCLEOTIDE SEQUENCE [LARGE SCALE GENOMIC DNA]</scope>
    <source>
        <strain evidence="5 6">DSM 27267</strain>
    </source>
</reference>
<name>A0A2P8CFA7_9BACT</name>
<dbReference type="SUPFAM" id="SSF51735">
    <property type="entry name" value="NAD(P)-binding Rossmann-fold domains"/>
    <property type="match status" value="1"/>
</dbReference>
<comment type="similarity">
    <text evidence="1 3">Belongs to the short-chain dehydrogenases/reductases (SDR) family.</text>
</comment>
<dbReference type="Proteomes" id="UP000396862">
    <property type="component" value="Unassembled WGS sequence"/>
</dbReference>
<protein>
    <submittedName>
        <fullName evidence="4">Oxidoreductase</fullName>
    </submittedName>
</protein>
<evidence type="ECO:0000313" key="7">
    <source>
        <dbReference type="Proteomes" id="UP000396862"/>
    </source>
</evidence>
<evidence type="ECO:0000313" key="4">
    <source>
        <dbReference type="EMBL" id="GET23211.1"/>
    </source>
</evidence>
<gene>
    <name evidence="4" type="primary">dltE</name>
    <name evidence="5" type="ORF">CLV93_10379</name>
    <name evidence="4" type="ORF">JCM18694_34570</name>
</gene>
<dbReference type="RefSeq" id="WP_106541510.1">
    <property type="nucleotide sequence ID" value="NZ_BLAU01000001.1"/>
</dbReference>
<evidence type="ECO:0000313" key="5">
    <source>
        <dbReference type="EMBL" id="PSK83664.1"/>
    </source>
</evidence>
<keyword evidence="7" id="KW-1185">Reference proteome</keyword>